<dbReference type="AlphaFoldDB" id="B6IQR7"/>
<dbReference type="KEGG" id="rce:RC1_0359"/>
<proteinExistence type="predicted"/>
<sequence length="596" mass="62053">MEGVVSSVVIPLRRPVQHQTKSWANQELAEFYRVVEILNRAGLAVSIDSGWSDEGDPWLVFLRDDSSEVIAHFAKIDGRLVASNGATGDTIRGSNFRDLLNALVRMQPLVLPPASPATAKLYLHPSVILSAFVAAALMLLSDASPAEASEASADPGPGGDDAAQVREATPDPETMIRPVSGHVIPAVRAFDGQRQWEALRSPTSKADSIFTQAQFAALTAVLGTAMMLLDQAGDVAGLPKTEAETAAASTGPSQQTGAEAAPTEWAVAALGHDEPQKPILTETSSAPEAAPATASDSAHALSAASLSSFLEQETAGDVYRSGIDSVRISDDTIVVSHDLLNVEGVAFRAHDGVATEPPVTLETAPAIVFLTQGGLIEVRIVPVLAEILLLNPGKAVEVEFDILLDTVAASADVAPPPASPDAARERPVSSPGAAPEEMNSDRSDDAGAKKVADTPAAQTPDQPGSPVPTPPSDSSSPSPPADSGHPTTQPGHPLPEAPQATVPHAPELAAFGKIILADGSSDYLLTAGRETIVFTGGQVTLFNFQFGTDRLIIETSNINPSSMEITWSDQGSLIMTFDDNSKLTFVGITGWENPGG</sequence>
<name>B6IQR7_RHOCS</name>
<feature type="compositionally biased region" description="Low complexity" evidence="1">
    <location>
        <begin position="281"/>
        <end position="296"/>
    </location>
</feature>
<dbReference type="EMBL" id="CP000613">
    <property type="protein sequence ID" value="ACI97803.1"/>
    <property type="molecule type" value="Genomic_DNA"/>
</dbReference>
<feature type="region of interest" description="Disordered" evidence="1">
    <location>
        <begin position="413"/>
        <end position="500"/>
    </location>
</feature>
<feature type="compositionally biased region" description="Basic and acidic residues" evidence="1">
    <location>
        <begin position="439"/>
        <end position="452"/>
    </location>
</feature>
<evidence type="ECO:0000313" key="2">
    <source>
        <dbReference type="EMBL" id="ACI97803.1"/>
    </source>
</evidence>
<accession>B6IQR7</accession>
<dbReference type="STRING" id="414684.RC1_0359"/>
<feature type="region of interest" description="Disordered" evidence="1">
    <location>
        <begin position="148"/>
        <end position="177"/>
    </location>
</feature>
<reference evidence="2 3" key="1">
    <citation type="journal article" date="2010" name="BMC Genomics">
        <title>Metabolic flexibility revealed in the genome of the cyst-forming alpha-1 proteobacterium Rhodospirillum centenum.</title>
        <authorList>
            <person name="Lu Y.K."/>
            <person name="Marden J."/>
            <person name="Han M."/>
            <person name="Swingley W.D."/>
            <person name="Mastrian S.D."/>
            <person name="Chowdhury S.R."/>
            <person name="Hao J."/>
            <person name="Helmy T."/>
            <person name="Kim S."/>
            <person name="Kurdoglu A.A."/>
            <person name="Matthies H.J."/>
            <person name="Rollo D."/>
            <person name="Stothard P."/>
            <person name="Blankenship R.E."/>
            <person name="Bauer C.E."/>
            <person name="Touchman J.W."/>
        </authorList>
    </citation>
    <scope>NUCLEOTIDE SEQUENCE [LARGE SCALE GENOMIC DNA]</scope>
    <source>
        <strain evidence="3">ATCC 51521 / SW</strain>
    </source>
</reference>
<feature type="region of interest" description="Disordered" evidence="1">
    <location>
        <begin position="243"/>
        <end position="262"/>
    </location>
</feature>
<dbReference type="Proteomes" id="UP000001591">
    <property type="component" value="Chromosome"/>
</dbReference>
<gene>
    <name evidence="2" type="ordered locus">RC1_0359</name>
</gene>
<dbReference type="eggNOG" id="ENOG5032YNA">
    <property type="taxonomic scope" value="Bacteria"/>
</dbReference>
<evidence type="ECO:0000313" key="3">
    <source>
        <dbReference type="Proteomes" id="UP000001591"/>
    </source>
</evidence>
<evidence type="ECO:0000256" key="1">
    <source>
        <dbReference type="SAM" id="MobiDB-lite"/>
    </source>
</evidence>
<feature type="region of interest" description="Disordered" evidence="1">
    <location>
        <begin position="277"/>
        <end position="296"/>
    </location>
</feature>
<keyword evidence="3" id="KW-1185">Reference proteome</keyword>
<organism evidence="2 3">
    <name type="scientific">Rhodospirillum centenum (strain ATCC 51521 / SW)</name>
    <dbReference type="NCBI Taxonomy" id="414684"/>
    <lineage>
        <taxon>Bacteria</taxon>
        <taxon>Pseudomonadati</taxon>
        <taxon>Pseudomonadota</taxon>
        <taxon>Alphaproteobacteria</taxon>
        <taxon>Rhodospirillales</taxon>
        <taxon>Rhodospirillaceae</taxon>
        <taxon>Rhodospirillum</taxon>
    </lineage>
</organism>
<protein>
    <submittedName>
        <fullName evidence="2">Uncharacterized protein</fullName>
    </submittedName>
</protein>
<dbReference type="HOGENOM" id="CLU_457745_0_0_5"/>
<feature type="compositionally biased region" description="Polar residues" evidence="1">
    <location>
        <begin position="247"/>
        <end position="257"/>
    </location>
</feature>